<keyword evidence="3" id="KW-1185">Reference proteome</keyword>
<dbReference type="EMBL" id="JABEZV010000004">
    <property type="protein sequence ID" value="MBA0709271.1"/>
    <property type="molecule type" value="Genomic_DNA"/>
</dbReference>
<dbReference type="PANTHER" id="PTHR48200">
    <property type="entry name" value="PROTEIN, PUTATIVE-RELATED"/>
    <property type="match status" value="1"/>
</dbReference>
<dbReference type="AlphaFoldDB" id="A0A7J8ZBY7"/>
<accession>A0A7J8ZBY7</accession>
<dbReference type="Pfam" id="PF24924">
    <property type="entry name" value="DUF7745"/>
    <property type="match status" value="1"/>
</dbReference>
<evidence type="ECO:0000259" key="1">
    <source>
        <dbReference type="Pfam" id="PF24924"/>
    </source>
</evidence>
<gene>
    <name evidence="2" type="ORF">Golax_024313</name>
</gene>
<organism evidence="2 3">
    <name type="scientific">Gossypium laxum</name>
    <dbReference type="NCBI Taxonomy" id="34288"/>
    <lineage>
        <taxon>Eukaryota</taxon>
        <taxon>Viridiplantae</taxon>
        <taxon>Streptophyta</taxon>
        <taxon>Embryophyta</taxon>
        <taxon>Tracheophyta</taxon>
        <taxon>Spermatophyta</taxon>
        <taxon>Magnoliopsida</taxon>
        <taxon>eudicotyledons</taxon>
        <taxon>Gunneridae</taxon>
        <taxon>Pentapetalae</taxon>
        <taxon>rosids</taxon>
        <taxon>malvids</taxon>
        <taxon>Malvales</taxon>
        <taxon>Malvaceae</taxon>
        <taxon>Malvoideae</taxon>
        <taxon>Gossypium</taxon>
    </lineage>
</organism>
<comment type="caution">
    <text evidence="2">The sequence shown here is derived from an EMBL/GenBank/DDBJ whole genome shotgun (WGS) entry which is preliminary data.</text>
</comment>
<dbReference type="PANTHER" id="PTHR48200:SF1">
    <property type="entry name" value="AMINOTRANSFERASE-LIKE PLANT MOBILE DOMAIN-CONTAINING PROTEIN"/>
    <property type="match status" value="1"/>
</dbReference>
<proteinExistence type="predicted"/>
<name>A0A7J8ZBY7_9ROSI</name>
<feature type="domain" description="DUF7745" evidence="1">
    <location>
        <begin position="1"/>
        <end position="65"/>
    </location>
</feature>
<evidence type="ECO:0000313" key="2">
    <source>
        <dbReference type="EMBL" id="MBA0709271.1"/>
    </source>
</evidence>
<evidence type="ECO:0000313" key="3">
    <source>
        <dbReference type="Proteomes" id="UP000593574"/>
    </source>
</evidence>
<dbReference type="InterPro" id="IPR056647">
    <property type="entry name" value="DUF7745"/>
</dbReference>
<dbReference type="Proteomes" id="UP000593574">
    <property type="component" value="Unassembled WGS sequence"/>
</dbReference>
<reference evidence="2 3" key="1">
    <citation type="journal article" date="2019" name="Genome Biol. Evol.">
        <title>Insights into the evolution of the New World diploid cottons (Gossypium, subgenus Houzingenia) based on genome sequencing.</title>
        <authorList>
            <person name="Grover C.E."/>
            <person name="Arick M.A. 2nd"/>
            <person name="Thrash A."/>
            <person name="Conover J.L."/>
            <person name="Sanders W.S."/>
            <person name="Peterson D.G."/>
            <person name="Frelichowski J.E."/>
            <person name="Scheffler J.A."/>
            <person name="Scheffler B.E."/>
            <person name="Wendel J.F."/>
        </authorList>
    </citation>
    <scope>NUCLEOTIDE SEQUENCE [LARGE SCALE GENOMIC DNA]</scope>
    <source>
        <strain evidence="2">4</strain>
        <tissue evidence="2">Leaf</tissue>
    </source>
</reference>
<sequence>MVRFQDPTYKCFMFNEVDMVLTIEEYSTILHYDFRDLLRIYCKHNVNFWGPLANLIGLPIDTVKARDAMGKASGDRHLALFAFVIYRLVVLPKAPGYVSVLCLILQPGL</sequence>
<protein>
    <recommendedName>
        <fullName evidence="1">DUF7745 domain-containing protein</fullName>
    </recommendedName>
</protein>